<dbReference type="Gene3D" id="3.40.190.290">
    <property type="match status" value="1"/>
</dbReference>
<dbReference type="CDD" id="cd08422">
    <property type="entry name" value="PBP2_CrgA_like"/>
    <property type="match status" value="1"/>
</dbReference>
<keyword evidence="7" id="KW-1185">Reference proteome</keyword>
<dbReference type="InterPro" id="IPR005119">
    <property type="entry name" value="LysR_subst-bd"/>
</dbReference>
<dbReference type="GO" id="GO:0043565">
    <property type="term" value="F:sequence-specific DNA binding"/>
    <property type="evidence" value="ECO:0007669"/>
    <property type="project" value="TreeGrafter"/>
</dbReference>
<comment type="similarity">
    <text evidence="1">Belongs to the LysR transcriptional regulatory family.</text>
</comment>
<keyword evidence="4" id="KW-0804">Transcription</keyword>
<keyword evidence="2" id="KW-0805">Transcription regulation</keyword>
<dbReference type="GO" id="GO:0003700">
    <property type="term" value="F:DNA-binding transcription factor activity"/>
    <property type="evidence" value="ECO:0007669"/>
    <property type="project" value="InterPro"/>
</dbReference>
<dbReference type="PANTHER" id="PTHR30537">
    <property type="entry name" value="HTH-TYPE TRANSCRIPTIONAL REGULATOR"/>
    <property type="match status" value="1"/>
</dbReference>
<evidence type="ECO:0000256" key="4">
    <source>
        <dbReference type="ARBA" id="ARBA00023163"/>
    </source>
</evidence>
<proteinExistence type="inferred from homology"/>
<protein>
    <submittedName>
        <fullName evidence="6">LysR family transcriptional regulator</fullName>
    </submittedName>
</protein>
<dbReference type="InterPro" id="IPR000847">
    <property type="entry name" value="LysR_HTH_N"/>
</dbReference>
<dbReference type="InterPro" id="IPR036388">
    <property type="entry name" value="WH-like_DNA-bd_sf"/>
</dbReference>
<organism evidence="6 7">
    <name type="scientific">Ramlibacter rhizophilus</name>
    <dbReference type="NCBI Taxonomy" id="1781167"/>
    <lineage>
        <taxon>Bacteria</taxon>
        <taxon>Pseudomonadati</taxon>
        <taxon>Pseudomonadota</taxon>
        <taxon>Betaproteobacteria</taxon>
        <taxon>Burkholderiales</taxon>
        <taxon>Comamonadaceae</taxon>
        <taxon>Ramlibacter</taxon>
    </lineage>
</organism>
<evidence type="ECO:0000256" key="2">
    <source>
        <dbReference type="ARBA" id="ARBA00023015"/>
    </source>
</evidence>
<dbReference type="OrthoDB" id="116299at2"/>
<dbReference type="AlphaFoldDB" id="A0A4Z0BLZ1"/>
<accession>A0A4Z0BLZ1</accession>
<dbReference type="SUPFAM" id="SSF53850">
    <property type="entry name" value="Periplasmic binding protein-like II"/>
    <property type="match status" value="1"/>
</dbReference>
<dbReference type="InterPro" id="IPR058163">
    <property type="entry name" value="LysR-type_TF_proteobact-type"/>
</dbReference>
<name>A0A4Z0BLZ1_9BURK</name>
<evidence type="ECO:0000256" key="1">
    <source>
        <dbReference type="ARBA" id="ARBA00009437"/>
    </source>
</evidence>
<keyword evidence="3" id="KW-0238">DNA-binding</keyword>
<dbReference type="Proteomes" id="UP000297564">
    <property type="component" value="Unassembled WGS sequence"/>
</dbReference>
<comment type="caution">
    <text evidence="6">The sequence shown here is derived from an EMBL/GenBank/DDBJ whole genome shotgun (WGS) entry which is preliminary data.</text>
</comment>
<evidence type="ECO:0000313" key="6">
    <source>
        <dbReference type="EMBL" id="TFY99820.1"/>
    </source>
</evidence>
<evidence type="ECO:0000313" key="7">
    <source>
        <dbReference type="Proteomes" id="UP000297564"/>
    </source>
</evidence>
<dbReference type="SUPFAM" id="SSF46785">
    <property type="entry name" value="Winged helix' DNA-binding domain"/>
    <property type="match status" value="1"/>
</dbReference>
<dbReference type="Pfam" id="PF00126">
    <property type="entry name" value="HTH_1"/>
    <property type="match status" value="1"/>
</dbReference>
<dbReference type="EMBL" id="SMLL01000004">
    <property type="protein sequence ID" value="TFY99820.1"/>
    <property type="molecule type" value="Genomic_DNA"/>
</dbReference>
<dbReference type="Pfam" id="PF03466">
    <property type="entry name" value="LysR_substrate"/>
    <property type="match status" value="1"/>
</dbReference>
<evidence type="ECO:0000259" key="5">
    <source>
        <dbReference type="PROSITE" id="PS50931"/>
    </source>
</evidence>
<reference evidence="6 7" key="1">
    <citation type="submission" date="2019-03" db="EMBL/GenBank/DDBJ databases">
        <title>Ramlibacter rhizophilus CCTCC AB2015357, whole genome shotgun sequence.</title>
        <authorList>
            <person name="Zhang X."/>
            <person name="Feng G."/>
            <person name="Zhu H."/>
        </authorList>
    </citation>
    <scope>NUCLEOTIDE SEQUENCE [LARGE SCALE GENOMIC DNA]</scope>
    <source>
        <strain evidence="6 7">CCTCC AB2015357</strain>
    </source>
</reference>
<dbReference type="GO" id="GO:0006351">
    <property type="term" value="P:DNA-templated transcription"/>
    <property type="evidence" value="ECO:0007669"/>
    <property type="project" value="TreeGrafter"/>
</dbReference>
<dbReference type="PANTHER" id="PTHR30537:SF5">
    <property type="entry name" value="HTH-TYPE TRANSCRIPTIONAL ACTIVATOR TTDR-RELATED"/>
    <property type="match status" value="1"/>
</dbReference>
<dbReference type="InterPro" id="IPR036390">
    <property type="entry name" value="WH_DNA-bd_sf"/>
</dbReference>
<dbReference type="Gene3D" id="1.10.10.10">
    <property type="entry name" value="Winged helix-like DNA-binding domain superfamily/Winged helix DNA-binding domain"/>
    <property type="match status" value="1"/>
</dbReference>
<sequence length="328" mass="36160">MIVRRPFWGQSRKWETSSHFLDVARGGKASMDLNALLMFHEVVKAGSMTAACERLRVPRSTLSRRLLQLEKDMGVLLLKKSTRKLAPTDLGLVIQEHCARLAAEAEAIQQKASRIAGGLQGTLRVAMPIEFGTGWLGKAISDFSVQYPEMAVEVDVSGRVVDLIDESVDIAITYGQPKPSRMTLRRLGSLTSGIYASPAYVERRSLPQSLDEVARHDCVVTEIQMREGVWRFRGARGKRDVRIQGRLRVNSIRLARELVVSGAGLGLLPHSMCTGYVASGALLPVLPSWNSPPLPVVALMLSRTRVPKKTRVFLDFVIEHLAASQPAT</sequence>
<evidence type="ECO:0000256" key="3">
    <source>
        <dbReference type="ARBA" id="ARBA00023125"/>
    </source>
</evidence>
<dbReference type="PROSITE" id="PS50931">
    <property type="entry name" value="HTH_LYSR"/>
    <property type="match status" value="1"/>
</dbReference>
<gene>
    <name evidence="6" type="ORF">EZ242_11845</name>
</gene>
<feature type="domain" description="HTH lysR-type" evidence="5">
    <location>
        <begin position="31"/>
        <end position="88"/>
    </location>
</feature>